<dbReference type="Gene3D" id="2.170.130.10">
    <property type="entry name" value="TonB-dependent receptor, plug domain"/>
    <property type="match status" value="1"/>
</dbReference>
<dbReference type="PANTHER" id="PTHR30069">
    <property type="entry name" value="TONB-DEPENDENT OUTER MEMBRANE RECEPTOR"/>
    <property type="match status" value="1"/>
</dbReference>
<feature type="signal peptide" evidence="10">
    <location>
        <begin position="1"/>
        <end position="24"/>
    </location>
</feature>
<name>A0A266QDM2_9GAMM</name>
<dbReference type="SUPFAM" id="SSF56935">
    <property type="entry name" value="Porins"/>
    <property type="match status" value="1"/>
</dbReference>
<dbReference type="InterPro" id="IPR037066">
    <property type="entry name" value="Plug_dom_sf"/>
</dbReference>
<evidence type="ECO:0000256" key="9">
    <source>
        <dbReference type="RuleBase" id="RU003357"/>
    </source>
</evidence>
<evidence type="ECO:0000256" key="6">
    <source>
        <dbReference type="ARBA" id="ARBA00023136"/>
    </source>
</evidence>
<dbReference type="RefSeq" id="WP_094984872.1">
    <property type="nucleotide sequence ID" value="NZ_NHNI01000001.1"/>
</dbReference>
<proteinExistence type="inferred from homology"/>
<dbReference type="GO" id="GO:0009279">
    <property type="term" value="C:cell outer membrane"/>
    <property type="evidence" value="ECO:0007669"/>
    <property type="project" value="UniProtKB-SubCell"/>
</dbReference>
<dbReference type="GO" id="GO:0015344">
    <property type="term" value="F:siderophore uptake transmembrane transporter activity"/>
    <property type="evidence" value="ECO:0007669"/>
    <property type="project" value="TreeGrafter"/>
</dbReference>
<comment type="caution">
    <text evidence="13">The sequence shown here is derived from an EMBL/GenBank/DDBJ whole genome shotgun (WGS) entry which is preliminary data.</text>
</comment>
<evidence type="ECO:0000256" key="5">
    <source>
        <dbReference type="ARBA" id="ARBA00023077"/>
    </source>
</evidence>
<evidence type="ECO:0000256" key="1">
    <source>
        <dbReference type="ARBA" id="ARBA00004571"/>
    </source>
</evidence>
<gene>
    <name evidence="13" type="ORF">CBP51_10985</name>
</gene>
<keyword evidence="3 8" id="KW-1134">Transmembrane beta strand</keyword>
<evidence type="ECO:0000313" key="14">
    <source>
        <dbReference type="Proteomes" id="UP000216101"/>
    </source>
</evidence>
<evidence type="ECO:0000256" key="3">
    <source>
        <dbReference type="ARBA" id="ARBA00022452"/>
    </source>
</evidence>
<dbReference type="PANTHER" id="PTHR30069:SF42">
    <property type="entry name" value="FERRIC AEROBACTIN RECEPTOR"/>
    <property type="match status" value="1"/>
</dbReference>
<evidence type="ECO:0000259" key="11">
    <source>
        <dbReference type="Pfam" id="PF00593"/>
    </source>
</evidence>
<dbReference type="InterPro" id="IPR012910">
    <property type="entry name" value="Plug_dom"/>
</dbReference>
<comment type="subcellular location">
    <subcellularLocation>
        <location evidence="1 8">Cell outer membrane</location>
        <topology evidence="1 8">Multi-pass membrane protein</topology>
    </subcellularLocation>
</comment>
<dbReference type="STRING" id="1209072.GCA_000766945_03718"/>
<dbReference type="Gene3D" id="2.40.170.20">
    <property type="entry name" value="TonB-dependent receptor, beta-barrel domain"/>
    <property type="match status" value="1"/>
</dbReference>
<dbReference type="Proteomes" id="UP000216101">
    <property type="component" value="Unassembled WGS sequence"/>
</dbReference>
<dbReference type="EMBL" id="NHNI01000001">
    <property type="protein sequence ID" value="OZY87469.1"/>
    <property type="molecule type" value="Genomic_DNA"/>
</dbReference>
<dbReference type="InterPro" id="IPR039426">
    <property type="entry name" value="TonB-dep_rcpt-like"/>
</dbReference>
<keyword evidence="4 8" id="KW-0812">Transmembrane</keyword>
<dbReference type="CDD" id="cd01347">
    <property type="entry name" value="ligand_gated_channel"/>
    <property type="match status" value="1"/>
</dbReference>
<dbReference type="InterPro" id="IPR036942">
    <property type="entry name" value="Beta-barrel_TonB_sf"/>
</dbReference>
<dbReference type="Pfam" id="PF07715">
    <property type="entry name" value="Plug"/>
    <property type="match status" value="1"/>
</dbReference>
<keyword evidence="6 8" id="KW-0472">Membrane</keyword>
<organism evidence="13 14">
    <name type="scientific">Cellvibrio mixtus</name>
    <dbReference type="NCBI Taxonomy" id="39650"/>
    <lineage>
        <taxon>Bacteria</taxon>
        <taxon>Pseudomonadati</taxon>
        <taxon>Pseudomonadota</taxon>
        <taxon>Gammaproteobacteria</taxon>
        <taxon>Cellvibrionales</taxon>
        <taxon>Cellvibrionaceae</taxon>
        <taxon>Cellvibrio</taxon>
    </lineage>
</organism>
<dbReference type="AlphaFoldDB" id="A0A266QDM2"/>
<keyword evidence="14" id="KW-1185">Reference proteome</keyword>
<evidence type="ECO:0000256" key="7">
    <source>
        <dbReference type="ARBA" id="ARBA00023237"/>
    </source>
</evidence>
<dbReference type="InterPro" id="IPR000531">
    <property type="entry name" value="Beta-barrel_TonB"/>
</dbReference>
<evidence type="ECO:0000256" key="8">
    <source>
        <dbReference type="PROSITE-ProRule" id="PRU01360"/>
    </source>
</evidence>
<sequence length="701" mass="76925">MYRFVRPASLLLTCGALLPSLGFADNAVEEVIVSASRTERPLSTIPNTVTVINAAELQQQLSIQDDLSTVLGNLIPGFSPSRQKMTNAGETLRGRKPLYMIDGVPQSNPLRDGGREGNTIDPVMVERVEVLHGANAIHGLGAAGGVINLITKKPAAKLEQSVRFSTGFQTEDVGESADFGMSYSLSNRVDNADVIASISLRDMGVAYDGKGQLIGADNTQGDTMDSQSVNGFVKTGYDWDDQRIELMVNRYEIENKKNWVSVAGNAAAGIPSSAVKGEIVGEGASNKVTAISLNYTNDDFFGQKLRIQGFRQDFAATYGAEALPQETFQDPAYGPDLIDQSQNNSEKNGIKLTLVKNDIANLPVNLVYGVDLLQDKTWQELIQTGRAWVPPSEYENVAPYVQAEFTGIDKLTLTSGVRYEKSKLTVNDFTTLVSYEGGQFVEGGSPEFSETLYNYGGTYQITSAWRVFANYAEAFSMPDVGRVLRGIDEPNQSVESFLDLKPVLTESTDFGVEFKTGDISAQLSYYTSDSNFGERLQLNADGIYTVQREKTAIDGLEFSASWAVTDVDLFGLRYAEATGRYDSNKDGRVDADLGGTNISPDRVNLSWDRTWSSRIDTRLQANYLFDREVRNSSGVVTNRFNGYTTLDLSANIAAFDGNISLAVQNLTDEYYFTYYSQSSPNNIRNFTGVGRSINLGYQRKF</sequence>
<dbReference type="PROSITE" id="PS52016">
    <property type="entry name" value="TONB_DEPENDENT_REC_3"/>
    <property type="match status" value="1"/>
</dbReference>
<keyword evidence="2 8" id="KW-0813">Transport</keyword>
<feature type="domain" description="TonB-dependent receptor plug" evidence="12">
    <location>
        <begin position="42"/>
        <end position="146"/>
    </location>
</feature>
<evidence type="ECO:0000256" key="2">
    <source>
        <dbReference type="ARBA" id="ARBA00022448"/>
    </source>
</evidence>
<dbReference type="Pfam" id="PF00593">
    <property type="entry name" value="TonB_dep_Rec_b-barrel"/>
    <property type="match status" value="1"/>
</dbReference>
<keyword evidence="5 9" id="KW-0798">TonB box</keyword>
<reference evidence="14" key="1">
    <citation type="submission" date="2017-05" db="EMBL/GenBank/DDBJ databases">
        <authorList>
            <person name="Barney B.M."/>
        </authorList>
    </citation>
    <scope>NUCLEOTIDE SEQUENCE [LARGE SCALE GENOMIC DNA]</scope>
    <source>
        <strain evidence="14">PSBB022</strain>
    </source>
</reference>
<evidence type="ECO:0000256" key="10">
    <source>
        <dbReference type="SAM" id="SignalP"/>
    </source>
</evidence>
<protein>
    <submittedName>
        <fullName evidence="13">TonB-dependent receptor</fullName>
    </submittedName>
</protein>
<keyword evidence="7 8" id="KW-0998">Cell outer membrane</keyword>
<accession>A0A266QDM2</accession>
<comment type="similarity">
    <text evidence="8 9">Belongs to the TonB-dependent receptor family.</text>
</comment>
<evidence type="ECO:0000259" key="12">
    <source>
        <dbReference type="Pfam" id="PF07715"/>
    </source>
</evidence>
<feature type="domain" description="TonB-dependent receptor-like beta-barrel" evidence="11">
    <location>
        <begin position="218"/>
        <end position="666"/>
    </location>
</feature>
<dbReference type="GO" id="GO:0044718">
    <property type="term" value="P:siderophore transmembrane transport"/>
    <property type="evidence" value="ECO:0007669"/>
    <property type="project" value="TreeGrafter"/>
</dbReference>
<evidence type="ECO:0000313" key="13">
    <source>
        <dbReference type="EMBL" id="OZY87469.1"/>
    </source>
</evidence>
<keyword evidence="13" id="KW-0675">Receptor</keyword>
<keyword evidence="10" id="KW-0732">Signal</keyword>
<evidence type="ECO:0000256" key="4">
    <source>
        <dbReference type="ARBA" id="ARBA00022692"/>
    </source>
</evidence>
<feature type="chain" id="PRO_5012334153" evidence="10">
    <location>
        <begin position="25"/>
        <end position="701"/>
    </location>
</feature>